<proteinExistence type="predicted"/>
<evidence type="ECO:0000313" key="2">
    <source>
        <dbReference type="Proteomes" id="UP000192639"/>
    </source>
</evidence>
<dbReference type="EMBL" id="LWDP01000024">
    <property type="protein sequence ID" value="ORD94328.1"/>
    <property type="molecule type" value="Genomic_DNA"/>
</dbReference>
<gene>
    <name evidence="1" type="ORF">ECANGB1_857</name>
</gene>
<comment type="caution">
    <text evidence="1">The sequence shown here is derived from an EMBL/GenBank/DDBJ whole genome shotgun (WGS) entry which is preliminary data.</text>
</comment>
<sequence length="321" mass="36476">MFFNLISFLNIASCSDNGTIFILNGGLELKPHPAISGRKPDENGHNLVNDDLRQSLFLFKHHLSLIYMDDHYHLKVNGSVGFGCLGAITLTNLYIPDRMRMEMCEFVEERILSMARSFLCQLNENKIPELLVFDQSNGIDTVDTTLTNQRFTFRLDNSRQEATHAFPNQLVINMVYQIRKSKRLDLEAGEPTADVVLKEDFRTSLKEWREGCVKNQNSEPPVARRALSFGGPSLQQVAHGTQTEETATEPLMFATSHYFRSGNIKNGSFLNNFATTMNVFNPNVKPPIYLTVEQRDEFQEIVEQLILYDTMILGSGDLLND</sequence>
<dbReference type="VEuPathDB" id="MicrosporidiaDB:ECANGB1_857"/>
<dbReference type="AlphaFoldDB" id="A0A1Y1S789"/>
<dbReference type="Proteomes" id="UP000192639">
    <property type="component" value="Unassembled WGS sequence"/>
</dbReference>
<protein>
    <submittedName>
        <fullName evidence="1">Uncharacterized protein</fullName>
    </submittedName>
</protein>
<keyword evidence="2" id="KW-1185">Reference proteome</keyword>
<reference evidence="1 2" key="1">
    <citation type="journal article" date="2017" name="Environ. Microbiol.">
        <title>Decay of the glycolytic pathway and adaptation to intranuclear parasitism within Enterocytozoonidae microsporidia.</title>
        <authorList>
            <person name="Wiredu Boakye D."/>
            <person name="Jaroenlak P."/>
            <person name="Prachumwat A."/>
            <person name="Williams T.A."/>
            <person name="Bateman K.S."/>
            <person name="Itsathitphaisarn O."/>
            <person name="Sritunyalucksana K."/>
            <person name="Paszkiewicz K.H."/>
            <person name="Moore K.A."/>
            <person name="Stentiford G.D."/>
            <person name="Williams B.A."/>
        </authorList>
    </citation>
    <scope>NUCLEOTIDE SEQUENCE [LARGE SCALE GENOMIC DNA]</scope>
    <source>
        <strain evidence="1 2">GB1</strain>
    </source>
</reference>
<organism evidence="1 2">
    <name type="scientific">Enterospora canceri</name>
    <dbReference type="NCBI Taxonomy" id="1081671"/>
    <lineage>
        <taxon>Eukaryota</taxon>
        <taxon>Fungi</taxon>
        <taxon>Fungi incertae sedis</taxon>
        <taxon>Microsporidia</taxon>
        <taxon>Enterocytozoonidae</taxon>
        <taxon>Enterospora</taxon>
    </lineage>
</organism>
<accession>A0A1Y1S789</accession>
<evidence type="ECO:0000313" key="1">
    <source>
        <dbReference type="EMBL" id="ORD94328.1"/>
    </source>
</evidence>
<name>A0A1Y1S789_9MICR</name>